<protein>
    <submittedName>
        <fullName evidence="6">Uncharacterized protein LOC129604472</fullName>
    </submittedName>
</protein>
<dbReference type="Gene3D" id="2.60.40.10">
    <property type="entry name" value="Immunoglobulins"/>
    <property type="match status" value="1"/>
</dbReference>
<dbReference type="InterPro" id="IPR050671">
    <property type="entry name" value="CD300_family_receptors"/>
</dbReference>
<organism evidence="5 6">
    <name type="scientific">Betta splendens</name>
    <name type="common">Siamese fighting fish</name>
    <dbReference type="NCBI Taxonomy" id="158456"/>
    <lineage>
        <taxon>Eukaryota</taxon>
        <taxon>Metazoa</taxon>
        <taxon>Chordata</taxon>
        <taxon>Craniata</taxon>
        <taxon>Vertebrata</taxon>
        <taxon>Euteleostomi</taxon>
        <taxon>Actinopterygii</taxon>
        <taxon>Neopterygii</taxon>
        <taxon>Teleostei</taxon>
        <taxon>Neoteleostei</taxon>
        <taxon>Acanthomorphata</taxon>
        <taxon>Anabantaria</taxon>
        <taxon>Anabantiformes</taxon>
        <taxon>Anabantoidei</taxon>
        <taxon>Osphronemidae</taxon>
        <taxon>Betta</taxon>
    </lineage>
</organism>
<accession>A0A9W2XYC1</accession>
<dbReference type="GO" id="GO:0004888">
    <property type="term" value="F:transmembrane signaling receptor activity"/>
    <property type="evidence" value="ECO:0007669"/>
    <property type="project" value="TreeGrafter"/>
</dbReference>
<dbReference type="GeneID" id="129604472"/>
<evidence type="ECO:0000256" key="1">
    <source>
        <dbReference type="ARBA" id="ARBA00004370"/>
    </source>
</evidence>
<dbReference type="InterPro" id="IPR013783">
    <property type="entry name" value="Ig-like_fold"/>
</dbReference>
<dbReference type="AlphaFoldDB" id="A0A9W2XYC1"/>
<dbReference type="InterPro" id="IPR036179">
    <property type="entry name" value="Ig-like_dom_sf"/>
</dbReference>
<gene>
    <name evidence="6" type="primary">LOC129604472</name>
</gene>
<dbReference type="RefSeq" id="XP_055366838.1">
    <property type="nucleotide sequence ID" value="XM_055510863.1"/>
</dbReference>
<evidence type="ECO:0000313" key="5">
    <source>
        <dbReference type="Proteomes" id="UP000515150"/>
    </source>
</evidence>
<name>A0A9W2XYC1_BETSP</name>
<comment type="subcellular location">
    <subcellularLocation>
        <location evidence="1">Membrane</location>
    </subcellularLocation>
</comment>
<evidence type="ECO:0000256" key="3">
    <source>
        <dbReference type="ARBA" id="ARBA00023136"/>
    </source>
</evidence>
<keyword evidence="2 4" id="KW-0812">Transmembrane</keyword>
<keyword evidence="3 4" id="KW-0472">Membrane</keyword>
<evidence type="ECO:0000256" key="4">
    <source>
        <dbReference type="SAM" id="Phobius"/>
    </source>
</evidence>
<dbReference type="OrthoDB" id="8947739at2759"/>
<dbReference type="PANTHER" id="PTHR11860">
    <property type="entry name" value="POLYMERIC-IMMUNOGLOBULIN RECEPTOR"/>
    <property type="match status" value="1"/>
</dbReference>
<dbReference type="PANTHER" id="PTHR11860:SF118">
    <property type="entry name" value="CMRF35-LIKE MOLECULE 3-RELATED"/>
    <property type="match status" value="1"/>
</dbReference>
<keyword evidence="5" id="KW-1185">Reference proteome</keyword>
<feature type="transmembrane region" description="Helical" evidence="4">
    <location>
        <begin position="87"/>
        <end position="108"/>
    </location>
</feature>
<dbReference type="GO" id="GO:0005886">
    <property type="term" value="C:plasma membrane"/>
    <property type="evidence" value="ECO:0007669"/>
    <property type="project" value="TreeGrafter"/>
</dbReference>
<reference evidence="6" key="1">
    <citation type="submission" date="2025-08" db="UniProtKB">
        <authorList>
            <consortium name="RefSeq"/>
        </authorList>
    </citation>
    <scope>IDENTIFICATION</scope>
</reference>
<keyword evidence="4" id="KW-1133">Transmembrane helix</keyword>
<dbReference type="Proteomes" id="UP000515150">
    <property type="component" value="Chromosome 1"/>
</dbReference>
<dbReference type="KEGG" id="bspl:129604472"/>
<evidence type="ECO:0000256" key="2">
    <source>
        <dbReference type="ARBA" id="ARBA00022692"/>
    </source>
</evidence>
<dbReference type="SUPFAM" id="SSF48726">
    <property type="entry name" value="Immunoglobulin"/>
    <property type="match status" value="1"/>
</dbReference>
<evidence type="ECO:0000313" key="6">
    <source>
        <dbReference type="RefSeq" id="XP_055366838.1"/>
    </source>
</evidence>
<sequence length="205" mass="23089">MQCPYPPQHGTNRKFLCKGDHHRNCTDMMTDTRFTLQDNVSTSSFLVMVSELEAGDSGTYWCGSDSQWSFGNYTNIQLSVDVAAFKAVVFIVPAVLVFVLIFVMVMVCKHKCHKGKATGANVETTQQQHKAGDEDEVISESDIYENQDVVVSSKQRKSKQQNSCSRYDAGGAEQDLMYENFNTTEDIYCNDVYCNDNKKMSTLHV</sequence>
<proteinExistence type="predicted"/>